<keyword evidence="3" id="KW-1185">Reference proteome</keyword>
<reference evidence="3" key="1">
    <citation type="journal article" date="2019" name="Int. J. Syst. Evol. Microbiol.">
        <title>The Global Catalogue of Microorganisms (GCM) 10K type strain sequencing project: providing services to taxonomists for standard genome sequencing and annotation.</title>
        <authorList>
            <consortium name="The Broad Institute Genomics Platform"/>
            <consortium name="The Broad Institute Genome Sequencing Center for Infectious Disease"/>
            <person name="Wu L."/>
            <person name="Ma J."/>
        </authorList>
    </citation>
    <scope>NUCLEOTIDE SEQUENCE [LARGE SCALE GENOMIC DNA]</scope>
    <source>
        <strain evidence="3">JCM 4395</strain>
    </source>
</reference>
<feature type="signal peptide" evidence="1">
    <location>
        <begin position="1"/>
        <end position="19"/>
    </location>
</feature>
<protein>
    <submittedName>
        <fullName evidence="2">Uncharacterized protein</fullName>
    </submittedName>
</protein>
<dbReference type="Proteomes" id="UP001501777">
    <property type="component" value="Unassembled WGS sequence"/>
</dbReference>
<dbReference type="EMBL" id="BAAASG010000013">
    <property type="protein sequence ID" value="GAA2505332.1"/>
    <property type="molecule type" value="Genomic_DNA"/>
</dbReference>
<comment type="caution">
    <text evidence="2">The sequence shown here is derived from an EMBL/GenBank/DDBJ whole genome shotgun (WGS) entry which is preliminary data.</text>
</comment>
<gene>
    <name evidence="2" type="ORF">GCM10010276_56990</name>
</gene>
<evidence type="ECO:0000313" key="2">
    <source>
        <dbReference type="EMBL" id="GAA2505332.1"/>
    </source>
</evidence>
<proteinExistence type="predicted"/>
<evidence type="ECO:0000313" key="3">
    <source>
        <dbReference type="Proteomes" id="UP001501777"/>
    </source>
</evidence>
<feature type="chain" id="PRO_5046964996" evidence="1">
    <location>
        <begin position="20"/>
        <end position="147"/>
    </location>
</feature>
<accession>A0ABP5ZX63</accession>
<keyword evidence="1" id="KW-0732">Signal</keyword>
<name>A0ABP5ZX63_STRLO</name>
<evidence type="ECO:0000256" key="1">
    <source>
        <dbReference type="SAM" id="SignalP"/>
    </source>
</evidence>
<organism evidence="2 3">
    <name type="scientific">Streptomyces longisporus</name>
    <dbReference type="NCBI Taxonomy" id="1948"/>
    <lineage>
        <taxon>Bacteria</taxon>
        <taxon>Bacillati</taxon>
        <taxon>Actinomycetota</taxon>
        <taxon>Actinomycetes</taxon>
        <taxon>Kitasatosporales</taxon>
        <taxon>Streptomycetaceae</taxon>
        <taxon>Streptomyces</taxon>
    </lineage>
</organism>
<sequence length="147" mass="15473">MVGVAALVMAAALPGSAVGAPEADLAYHGVVSMVGGRVDLRLTPRNYGPSAVPDATVRLRWSVAPANKQALPGGCVRSGARVMLCRVGALAAKAVARPIRLRVRLKGAPSEVRVEIDTAWNGGAVDRHRHNDRQRVLVLATGDEYSF</sequence>